<evidence type="ECO:0000313" key="2">
    <source>
        <dbReference type="EMBL" id="TCO80611.1"/>
    </source>
</evidence>
<dbReference type="AlphaFoldDB" id="A0A4R2L0R9"/>
<feature type="domain" description="EthD" evidence="1">
    <location>
        <begin position="10"/>
        <end position="87"/>
    </location>
</feature>
<dbReference type="EMBL" id="SLWY01000013">
    <property type="protein sequence ID" value="TCO80611.1"/>
    <property type="molecule type" value="Genomic_DNA"/>
</dbReference>
<sequence length="100" mass="10402">MATLLALYAQPTDPAAFDAYYFSTHVPIARRVPGLLSYRVGRNPGTIAGTPCYLVAALEFASLEAIQAALVSPEGQAAAADLGNFATGGVTLLSFDEQPV</sequence>
<reference evidence="2 3" key="1">
    <citation type="submission" date="2019-03" db="EMBL/GenBank/DDBJ databases">
        <title>Genomic Encyclopedia of Type Strains, Phase IV (KMG-IV): sequencing the most valuable type-strain genomes for metagenomic binning, comparative biology and taxonomic classification.</title>
        <authorList>
            <person name="Goeker M."/>
        </authorList>
    </citation>
    <scope>NUCLEOTIDE SEQUENCE [LARGE SCALE GENOMIC DNA]</scope>
    <source>
        <strain evidence="2 3">DSM 25287</strain>
    </source>
</reference>
<keyword evidence="3" id="KW-1185">Reference proteome</keyword>
<dbReference type="Pfam" id="PF07110">
    <property type="entry name" value="EthD"/>
    <property type="match status" value="1"/>
</dbReference>
<dbReference type="OrthoDB" id="5294870at2"/>
<dbReference type="GO" id="GO:0016491">
    <property type="term" value="F:oxidoreductase activity"/>
    <property type="evidence" value="ECO:0007669"/>
    <property type="project" value="InterPro"/>
</dbReference>
<dbReference type="Gene3D" id="3.30.70.100">
    <property type="match status" value="1"/>
</dbReference>
<name>A0A4R2L0R9_9GAMM</name>
<organism evidence="2 3">
    <name type="scientific">Plasticicumulans lactativorans</name>
    <dbReference type="NCBI Taxonomy" id="1133106"/>
    <lineage>
        <taxon>Bacteria</taxon>
        <taxon>Pseudomonadati</taxon>
        <taxon>Pseudomonadota</taxon>
        <taxon>Gammaproteobacteria</taxon>
        <taxon>Candidatus Competibacteraceae</taxon>
        <taxon>Plasticicumulans</taxon>
    </lineage>
</organism>
<dbReference type="SUPFAM" id="SSF54909">
    <property type="entry name" value="Dimeric alpha+beta barrel"/>
    <property type="match status" value="1"/>
</dbReference>
<dbReference type="PANTHER" id="PTHR40260">
    <property type="entry name" value="BLR8190 PROTEIN"/>
    <property type="match status" value="1"/>
</dbReference>
<dbReference type="InterPro" id="IPR009799">
    <property type="entry name" value="EthD_dom"/>
</dbReference>
<proteinExistence type="predicted"/>
<evidence type="ECO:0000259" key="1">
    <source>
        <dbReference type="Pfam" id="PF07110"/>
    </source>
</evidence>
<accession>A0A4R2L0R9</accession>
<dbReference type="InterPro" id="IPR011008">
    <property type="entry name" value="Dimeric_a/b-barrel"/>
</dbReference>
<gene>
    <name evidence="2" type="ORF">EV699_11389</name>
</gene>
<dbReference type="Proteomes" id="UP000295765">
    <property type="component" value="Unassembled WGS sequence"/>
</dbReference>
<protein>
    <submittedName>
        <fullName evidence="2">Uncharacterized protein (TIGR02118 family)</fullName>
    </submittedName>
</protein>
<dbReference type="PANTHER" id="PTHR40260:SF2">
    <property type="entry name" value="BLR8190 PROTEIN"/>
    <property type="match status" value="1"/>
</dbReference>
<evidence type="ECO:0000313" key="3">
    <source>
        <dbReference type="Proteomes" id="UP000295765"/>
    </source>
</evidence>
<dbReference type="RefSeq" id="WP_132543271.1">
    <property type="nucleotide sequence ID" value="NZ_SLWY01000013.1"/>
</dbReference>
<dbReference type="NCBIfam" id="TIGR02118">
    <property type="entry name" value="EthD family reductase"/>
    <property type="match status" value="1"/>
</dbReference>
<comment type="caution">
    <text evidence="2">The sequence shown here is derived from an EMBL/GenBank/DDBJ whole genome shotgun (WGS) entry which is preliminary data.</text>
</comment>